<evidence type="ECO:0000313" key="1">
    <source>
        <dbReference type="EMBL" id="DAE24419.1"/>
    </source>
</evidence>
<reference evidence="1" key="1">
    <citation type="journal article" date="2021" name="Proc. Natl. Acad. Sci. U.S.A.">
        <title>A Catalog of Tens of Thousands of Viruses from Human Metagenomes Reveals Hidden Associations with Chronic Diseases.</title>
        <authorList>
            <person name="Tisza M.J."/>
            <person name="Buck C.B."/>
        </authorList>
    </citation>
    <scope>NUCLEOTIDE SEQUENCE</scope>
    <source>
        <strain evidence="1">CtOow3</strain>
    </source>
</reference>
<proteinExistence type="predicted"/>
<organism evidence="1">
    <name type="scientific">Siphoviridae sp. ctOow3</name>
    <dbReference type="NCBI Taxonomy" id="2826315"/>
    <lineage>
        <taxon>Viruses</taxon>
        <taxon>Duplodnaviria</taxon>
        <taxon>Heunggongvirae</taxon>
        <taxon>Uroviricota</taxon>
        <taxon>Caudoviricetes</taxon>
    </lineage>
</organism>
<protein>
    <submittedName>
        <fullName evidence="1">Uncharacterized protein</fullName>
    </submittedName>
</protein>
<accession>A0A8S5R003</accession>
<dbReference type="EMBL" id="BK015773">
    <property type="protein sequence ID" value="DAE24419.1"/>
    <property type="molecule type" value="Genomic_DNA"/>
</dbReference>
<name>A0A8S5R003_9CAUD</name>
<sequence>MKVNIYAFGRKLEQDEEIIVPNGHHFYNVIDGILNNLLDREGIA</sequence>